<accession>A0A101LZH7</accession>
<dbReference type="AlphaFoldDB" id="A0A101LZH7"/>
<dbReference type="EMBL" id="LKAM01000006">
    <property type="protein sequence ID" value="KUM48189.1"/>
    <property type="molecule type" value="Genomic_DNA"/>
</dbReference>
<gene>
    <name evidence="1" type="ORF">ABT39_MTgene5186</name>
</gene>
<protein>
    <submittedName>
        <fullName evidence="1">Uncharacterized protein</fullName>
    </submittedName>
</protein>
<proteinExistence type="predicted"/>
<name>A0A101LZH7_PICGL</name>
<comment type="caution">
    <text evidence="1">The sequence shown here is derived from an EMBL/GenBank/DDBJ whole genome shotgun (WGS) entry which is preliminary data.</text>
</comment>
<geneLocation type="mitochondrion" evidence="1"/>
<sequence>MGSTDLVGHEPPSFQHIWTMKEGSKDGWEGWMEASKEESKVRLALSQTGEGAFSSLFIRNRGTKYFPVSRGRSVSSFPNWGRCETVLFTLSIGYGTTKWMLTL</sequence>
<organism evidence="1">
    <name type="scientific">Picea glauca</name>
    <name type="common">White spruce</name>
    <name type="synonym">Pinus glauca</name>
    <dbReference type="NCBI Taxonomy" id="3330"/>
    <lineage>
        <taxon>Eukaryota</taxon>
        <taxon>Viridiplantae</taxon>
        <taxon>Streptophyta</taxon>
        <taxon>Embryophyta</taxon>
        <taxon>Tracheophyta</taxon>
        <taxon>Spermatophyta</taxon>
        <taxon>Pinopsida</taxon>
        <taxon>Pinidae</taxon>
        <taxon>Conifers I</taxon>
        <taxon>Pinales</taxon>
        <taxon>Pinaceae</taxon>
        <taxon>Picea</taxon>
    </lineage>
</organism>
<evidence type="ECO:0000313" key="1">
    <source>
        <dbReference type="EMBL" id="KUM48189.1"/>
    </source>
</evidence>
<reference evidence="1" key="1">
    <citation type="journal article" date="2015" name="Genome Biol. Evol.">
        <title>Organellar Genomes of White Spruce (Picea glauca): Assembly and Annotation.</title>
        <authorList>
            <person name="Jackman S.D."/>
            <person name="Warren R.L."/>
            <person name="Gibb E.A."/>
            <person name="Vandervalk B.P."/>
            <person name="Mohamadi H."/>
            <person name="Chu J."/>
            <person name="Raymond A."/>
            <person name="Pleasance S."/>
            <person name="Coope R."/>
            <person name="Wildung M.R."/>
            <person name="Ritland C.E."/>
            <person name="Bousquet J."/>
            <person name="Jones S.J."/>
            <person name="Bohlmann J."/>
            <person name="Birol I."/>
        </authorList>
    </citation>
    <scope>NUCLEOTIDE SEQUENCE [LARGE SCALE GENOMIC DNA]</scope>
    <source>
        <tissue evidence="1">Flushing bud</tissue>
    </source>
</reference>
<keyword evidence="1" id="KW-0496">Mitochondrion</keyword>